<reference evidence="3 4" key="1">
    <citation type="submission" date="2024-03" db="EMBL/GenBank/DDBJ databases">
        <title>A high-quality draft genome sequence of Diaporthe vaccinii, a causative agent of upright dieback and viscid rot disease in cranberry plants.</title>
        <authorList>
            <person name="Sarrasin M."/>
            <person name="Lang B.F."/>
            <person name="Burger G."/>
        </authorList>
    </citation>
    <scope>NUCLEOTIDE SEQUENCE [LARGE SCALE GENOMIC DNA]</scope>
    <source>
        <strain evidence="3 4">IS7</strain>
    </source>
</reference>
<feature type="compositionally biased region" description="Polar residues" evidence="2">
    <location>
        <begin position="260"/>
        <end position="269"/>
    </location>
</feature>
<evidence type="ECO:0000313" key="4">
    <source>
        <dbReference type="Proteomes" id="UP001600888"/>
    </source>
</evidence>
<evidence type="ECO:0000256" key="1">
    <source>
        <dbReference type="SAM" id="Coils"/>
    </source>
</evidence>
<evidence type="ECO:0000256" key="2">
    <source>
        <dbReference type="SAM" id="MobiDB-lite"/>
    </source>
</evidence>
<proteinExistence type="predicted"/>
<evidence type="ECO:0000313" key="3">
    <source>
        <dbReference type="EMBL" id="KAL2273042.1"/>
    </source>
</evidence>
<feature type="coiled-coil region" evidence="1">
    <location>
        <begin position="291"/>
        <end position="340"/>
    </location>
</feature>
<feature type="region of interest" description="Disordered" evidence="2">
    <location>
        <begin position="225"/>
        <end position="270"/>
    </location>
</feature>
<dbReference type="Proteomes" id="UP001600888">
    <property type="component" value="Unassembled WGS sequence"/>
</dbReference>
<comment type="caution">
    <text evidence="3">The sequence shown here is derived from an EMBL/GenBank/DDBJ whole genome shotgun (WGS) entry which is preliminary data.</text>
</comment>
<dbReference type="EMBL" id="JBAWTH010000202">
    <property type="protein sequence ID" value="KAL2273042.1"/>
    <property type="molecule type" value="Genomic_DNA"/>
</dbReference>
<sequence>MAASSSSESQVVALRRFAIVETESTQDNDTPGHTPCSVRISIHLFFDPSTNTASCRFQSNVALLVPTSRAPYNNTVLRSNTYLQAPPEHIKSLVYNRSPLPDRLAPKYQKLAGSEVICLRFVLSKPAQWIIPNMATLMPNAKEDANVLRVFQLIASRLEFTVYMSGRHLSEPQVSTICNAFSEPAGSNGRLTSSSPHVDISSWFHGYSPGGRVVDVEQVAQVVAAGSPTASPPSYDELAGSPQPPGLHVQRRSLRKRPKSQLSAGSSSGDEVATMAATRLQDLVLQAGLKEALLRRAIQEADDRLSSLADESTAQRDEVAEIVQDRLERLRAEVWDYIDERFDELFLDHVLKNEMEEYVDEAMSLAMDDLREKLSGPGVRLIIQE</sequence>
<protein>
    <submittedName>
        <fullName evidence="3">Uncharacterized protein</fullName>
    </submittedName>
</protein>
<organism evidence="3 4">
    <name type="scientific">Diaporthe vaccinii</name>
    <dbReference type="NCBI Taxonomy" id="105482"/>
    <lineage>
        <taxon>Eukaryota</taxon>
        <taxon>Fungi</taxon>
        <taxon>Dikarya</taxon>
        <taxon>Ascomycota</taxon>
        <taxon>Pezizomycotina</taxon>
        <taxon>Sordariomycetes</taxon>
        <taxon>Sordariomycetidae</taxon>
        <taxon>Diaporthales</taxon>
        <taxon>Diaporthaceae</taxon>
        <taxon>Diaporthe</taxon>
        <taxon>Diaporthe eres species complex</taxon>
    </lineage>
</organism>
<accession>A0ABR4DRX4</accession>
<name>A0ABR4DRX4_9PEZI</name>
<keyword evidence="1" id="KW-0175">Coiled coil</keyword>
<feature type="compositionally biased region" description="Basic residues" evidence="2">
    <location>
        <begin position="249"/>
        <end position="259"/>
    </location>
</feature>
<gene>
    <name evidence="3" type="ORF">FJTKL_05613</name>
</gene>
<keyword evidence="4" id="KW-1185">Reference proteome</keyword>